<feature type="region of interest" description="Disordered" evidence="1">
    <location>
        <begin position="155"/>
        <end position="199"/>
    </location>
</feature>
<feature type="compositionally biased region" description="Low complexity" evidence="1">
    <location>
        <begin position="566"/>
        <end position="579"/>
    </location>
</feature>
<gene>
    <name evidence="2" type="ORF">EC957_010704</name>
</gene>
<dbReference type="Proteomes" id="UP000723463">
    <property type="component" value="Unassembled WGS sequence"/>
</dbReference>
<evidence type="ECO:0000313" key="2">
    <source>
        <dbReference type="EMBL" id="KAF9545619.1"/>
    </source>
</evidence>
<feature type="region of interest" description="Disordered" evidence="1">
    <location>
        <begin position="1"/>
        <end position="42"/>
    </location>
</feature>
<sequence length="587" mass="64840">MIQDDEDNASEASHEDAEEPIDEYVEEPAGATNAPMDVSEEAQLSRRLARTVYRGRPSKLRARVVAYIVQMREAPAPNVDDYIAFVRAAYPSVKASAVAKEWETIKQFFSGDDQEQYSAIAGLANVPELVAAFKVAPTLDAQMVEIACMPPPVAALRPTSSSSSASSGRAPRGRSRSNSNSNSNSNSSSNSNSNSSAKHLSPTQVALMQALFKVNFDQFQGKEWLLPSGAIFDCVLYEAIKDVQYECPLHSFVLENPTAVLGLFPDARDQDELKKVLVDRADEKLPVLSSAEKALLEIYNKDPEELEELFAEKGWRAVGASLAEKPSADFQRLVYECVQQLLKVYRGERMAIPQAPHESWMVNRLWGFLADALHSPQLVEFQPGEYHSQASMHRRNLGRPRDVRQFVGHKVDGVAIAAIKKLELLVIEAAKKDEGPNVTKALDDGMKLCKLTKDMHDLIRGKAKHNVREHLVTFGIQISGETATFFILRQRRGRFYQLCREGSETLPSVWADQVGTQCVLEVLMKVLIIRKTLLSMAKDVAACTIGSIDGSDPLDSDVDWVPATITSPQLIPSSPPLSTGQPHKLQL</sequence>
<dbReference type="EMBL" id="JAAAXW010000069">
    <property type="protein sequence ID" value="KAF9545619.1"/>
    <property type="molecule type" value="Genomic_DNA"/>
</dbReference>
<feature type="compositionally biased region" description="Acidic residues" evidence="1">
    <location>
        <begin position="16"/>
        <end position="26"/>
    </location>
</feature>
<evidence type="ECO:0000313" key="3">
    <source>
        <dbReference type="Proteomes" id="UP000723463"/>
    </source>
</evidence>
<comment type="caution">
    <text evidence="2">The sequence shown here is derived from an EMBL/GenBank/DDBJ whole genome shotgun (WGS) entry which is preliminary data.</text>
</comment>
<evidence type="ECO:0000256" key="1">
    <source>
        <dbReference type="SAM" id="MobiDB-lite"/>
    </source>
</evidence>
<dbReference type="AlphaFoldDB" id="A0A9P6K491"/>
<accession>A0A9P6K491</accession>
<proteinExistence type="predicted"/>
<keyword evidence="3" id="KW-1185">Reference proteome</keyword>
<feature type="compositionally biased region" description="Low complexity" evidence="1">
    <location>
        <begin position="160"/>
        <end position="196"/>
    </location>
</feature>
<protein>
    <submittedName>
        <fullName evidence="2">Uncharacterized protein</fullName>
    </submittedName>
</protein>
<reference evidence="2" key="1">
    <citation type="journal article" date="2020" name="Fungal Divers.">
        <title>Resolving the Mortierellaceae phylogeny through synthesis of multi-gene phylogenetics and phylogenomics.</title>
        <authorList>
            <person name="Vandepol N."/>
            <person name="Liber J."/>
            <person name="Desiro A."/>
            <person name="Na H."/>
            <person name="Kennedy M."/>
            <person name="Barry K."/>
            <person name="Grigoriev I.V."/>
            <person name="Miller A.N."/>
            <person name="O'Donnell K."/>
            <person name="Stajich J.E."/>
            <person name="Bonito G."/>
        </authorList>
    </citation>
    <scope>NUCLEOTIDE SEQUENCE</scope>
    <source>
        <strain evidence="2">NRRL 2591</strain>
    </source>
</reference>
<organism evidence="2 3">
    <name type="scientific">Mortierella hygrophila</name>
    <dbReference type="NCBI Taxonomy" id="979708"/>
    <lineage>
        <taxon>Eukaryota</taxon>
        <taxon>Fungi</taxon>
        <taxon>Fungi incertae sedis</taxon>
        <taxon>Mucoromycota</taxon>
        <taxon>Mortierellomycotina</taxon>
        <taxon>Mortierellomycetes</taxon>
        <taxon>Mortierellales</taxon>
        <taxon>Mortierellaceae</taxon>
        <taxon>Mortierella</taxon>
    </lineage>
</organism>
<feature type="region of interest" description="Disordered" evidence="1">
    <location>
        <begin position="566"/>
        <end position="587"/>
    </location>
</feature>
<name>A0A9P6K491_9FUNG</name>